<reference evidence="2" key="1">
    <citation type="journal article" date="2017" name="Genome Biol.">
        <title>Comparative genomics reveals high biological diversity and specific adaptations in the industrially and medically important fungal genus Aspergillus.</title>
        <authorList>
            <person name="de Vries R.P."/>
            <person name="Riley R."/>
            <person name="Wiebenga A."/>
            <person name="Aguilar-Osorio G."/>
            <person name="Amillis S."/>
            <person name="Uchima C.A."/>
            <person name="Anderluh G."/>
            <person name="Asadollahi M."/>
            <person name="Askin M."/>
            <person name="Barry K."/>
            <person name="Battaglia E."/>
            <person name="Bayram O."/>
            <person name="Benocci T."/>
            <person name="Braus-Stromeyer S.A."/>
            <person name="Caldana C."/>
            <person name="Canovas D."/>
            <person name="Cerqueira G.C."/>
            <person name="Chen F."/>
            <person name="Chen W."/>
            <person name="Choi C."/>
            <person name="Clum A."/>
            <person name="Dos Santos R.A."/>
            <person name="Damasio A.R."/>
            <person name="Diallinas G."/>
            <person name="Emri T."/>
            <person name="Fekete E."/>
            <person name="Flipphi M."/>
            <person name="Freyberg S."/>
            <person name="Gallo A."/>
            <person name="Gournas C."/>
            <person name="Habgood R."/>
            <person name="Hainaut M."/>
            <person name="Harispe M.L."/>
            <person name="Henrissat B."/>
            <person name="Hilden K.S."/>
            <person name="Hope R."/>
            <person name="Hossain A."/>
            <person name="Karabika E."/>
            <person name="Karaffa L."/>
            <person name="Karanyi Z."/>
            <person name="Krasevec N."/>
            <person name="Kuo A."/>
            <person name="Kusch H."/>
            <person name="LaButti K."/>
            <person name="Lagendijk E.L."/>
            <person name="Lapidus A."/>
            <person name="Levasseur A."/>
            <person name="Lindquist E."/>
            <person name="Lipzen A."/>
            <person name="Logrieco A.F."/>
            <person name="MacCabe A."/>
            <person name="Maekelae M.R."/>
            <person name="Malavazi I."/>
            <person name="Melin P."/>
            <person name="Meyer V."/>
            <person name="Mielnichuk N."/>
            <person name="Miskei M."/>
            <person name="Molnar A.P."/>
            <person name="Mule G."/>
            <person name="Ngan C.Y."/>
            <person name="Orejas M."/>
            <person name="Orosz E."/>
            <person name="Ouedraogo J.P."/>
            <person name="Overkamp K.M."/>
            <person name="Park H.-S."/>
            <person name="Perrone G."/>
            <person name="Piumi F."/>
            <person name="Punt P.J."/>
            <person name="Ram A.F."/>
            <person name="Ramon A."/>
            <person name="Rauscher S."/>
            <person name="Record E."/>
            <person name="Riano-Pachon D.M."/>
            <person name="Robert V."/>
            <person name="Roehrig J."/>
            <person name="Ruller R."/>
            <person name="Salamov A."/>
            <person name="Salih N.S."/>
            <person name="Samson R.A."/>
            <person name="Sandor E."/>
            <person name="Sanguinetti M."/>
            <person name="Schuetze T."/>
            <person name="Sepcic K."/>
            <person name="Shelest E."/>
            <person name="Sherlock G."/>
            <person name="Sophianopoulou V."/>
            <person name="Squina F.M."/>
            <person name="Sun H."/>
            <person name="Susca A."/>
            <person name="Todd R.B."/>
            <person name="Tsang A."/>
            <person name="Unkles S.E."/>
            <person name="van de Wiele N."/>
            <person name="van Rossen-Uffink D."/>
            <person name="Oliveira J.V."/>
            <person name="Vesth T.C."/>
            <person name="Visser J."/>
            <person name="Yu J.-H."/>
            <person name="Zhou M."/>
            <person name="Andersen M.R."/>
            <person name="Archer D.B."/>
            <person name="Baker S.E."/>
            <person name="Benoit I."/>
            <person name="Brakhage A.A."/>
            <person name="Braus G.H."/>
            <person name="Fischer R."/>
            <person name="Frisvad J.C."/>
            <person name="Goldman G.H."/>
            <person name="Houbraken J."/>
            <person name="Oakley B."/>
            <person name="Pocsi I."/>
            <person name="Scazzocchio C."/>
            <person name="Seiboth B."/>
            <person name="vanKuyk P.A."/>
            <person name="Wortman J."/>
            <person name="Dyer P.S."/>
            <person name="Grigoriev I.V."/>
        </authorList>
    </citation>
    <scope>NUCLEOTIDE SEQUENCE [LARGE SCALE GENOMIC DNA]</scope>
    <source>
        <strain evidence="2">CBS 101740 / IMI 381727 / IBT 21946</strain>
    </source>
</reference>
<dbReference type="SUPFAM" id="SSF55331">
    <property type="entry name" value="Tautomerase/MIF"/>
    <property type="match status" value="1"/>
</dbReference>
<dbReference type="PANTHER" id="PTHR38460">
    <property type="entry name" value="TAUTOMERASE YOLI-RELATED"/>
    <property type="match status" value="1"/>
</dbReference>
<dbReference type="EMBL" id="KV878679">
    <property type="protein sequence ID" value="OJJ77448.1"/>
    <property type="molecule type" value="Genomic_DNA"/>
</dbReference>
<dbReference type="OrthoDB" id="1686145at2759"/>
<evidence type="ECO:0000313" key="2">
    <source>
        <dbReference type="Proteomes" id="UP000184499"/>
    </source>
</evidence>
<dbReference type="PANTHER" id="PTHR38460:SF1">
    <property type="entry name" value="TAUTOMERASE YOLI-RELATED"/>
    <property type="match status" value="1"/>
</dbReference>
<sequence length="130" mass="14840">MPLVRIDVFRSGWSPNELKTLADTIQQVMQTHFNAPVRDRYQIITQHEDYELICEDTNLGFTRSKKLVIIQILQQGRSAEQKQQAFQALSQNLQEKCSVSGDDLIISCAQNTKEDWSFGMGVAQFMTGEL</sequence>
<dbReference type="AlphaFoldDB" id="A0A1L9V0K9"/>
<organism evidence="1 2">
    <name type="scientific">Aspergillus brasiliensis (strain CBS 101740 / IMI 381727 / IBT 21946)</name>
    <dbReference type="NCBI Taxonomy" id="767769"/>
    <lineage>
        <taxon>Eukaryota</taxon>
        <taxon>Fungi</taxon>
        <taxon>Dikarya</taxon>
        <taxon>Ascomycota</taxon>
        <taxon>Pezizomycotina</taxon>
        <taxon>Eurotiomycetes</taxon>
        <taxon>Eurotiomycetidae</taxon>
        <taxon>Eurotiales</taxon>
        <taxon>Aspergillaceae</taxon>
        <taxon>Aspergillus</taxon>
        <taxon>Aspergillus subgen. Circumdati</taxon>
    </lineage>
</organism>
<dbReference type="RefSeq" id="XP_067484695.1">
    <property type="nucleotide sequence ID" value="XM_067622134.1"/>
</dbReference>
<dbReference type="Pfam" id="PF14552">
    <property type="entry name" value="Tautomerase_2"/>
    <property type="match status" value="1"/>
</dbReference>
<dbReference type="InterPro" id="IPR037479">
    <property type="entry name" value="Tauto_MSAD"/>
</dbReference>
<proteinExistence type="predicted"/>
<dbReference type="VEuPathDB" id="FungiDB:ASPBRDRAFT_25115"/>
<keyword evidence="2" id="KW-1185">Reference proteome</keyword>
<dbReference type="OMA" id="QIVHQHP"/>
<dbReference type="GeneID" id="93574622"/>
<dbReference type="Proteomes" id="UP000184499">
    <property type="component" value="Unassembled WGS sequence"/>
</dbReference>
<dbReference type="Gene3D" id="3.30.429.10">
    <property type="entry name" value="Macrophage Migration Inhibitory Factor"/>
    <property type="match status" value="1"/>
</dbReference>
<gene>
    <name evidence="1" type="ORF">ASPBRDRAFT_25115</name>
</gene>
<protein>
    <submittedName>
        <fullName evidence="1">Uncharacterized protein</fullName>
    </submittedName>
</protein>
<dbReference type="InterPro" id="IPR014347">
    <property type="entry name" value="Tautomerase/MIF_sf"/>
</dbReference>
<evidence type="ECO:0000313" key="1">
    <source>
        <dbReference type="EMBL" id="OJJ77448.1"/>
    </source>
</evidence>
<name>A0A1L9V0K9_ASPBC</name>
<accession>A0A1L9V0K9</accession>